<protein>
    <submittedName>
        <fullName evidence="1">Phage tail tube protein</fullName>
    </submittedName>
</protein>
<dbReference type="STRING" id="416943.SAMN05445871_2413"/>
<dbReference type="AlphaFoldDB" id="A0A1H7TYI1"/>
<reference evidence="2" key="1">
    <citation type="submission" date="2016-10" db="EMBL/GenBank/DDBJ databases">
        <authorList>
            <person name="Varghese N."/>
            <person name="Submissions S."/>
        </authorList>
    </citation>
    <scope>NUCLEOTIDE SEQUENCE [LARGE SCALE GENOMIC DNA]</scope>
    <source>
        <strain evidence="2">LMG 26416</strain>
    </source>
</reference>
<evidence type="ECO:0000313" key="2">
    <source>
        <dbReference type="Proteomes" id="UP000199120"/>
    </source>
</evidence>
<keyword evidence="2" id="KW-1185">Reference proteome</keyword>
<proteinExistence type="predicted"/>
<dbReference type="RefSeq" id="WP_090545102.1">
    <property type="nucleotide sequence ID" value="NZ_FNSR01000001.1"/>
</dbReference>
<evidence type="ECO:0000313" key="1">
    <source>
        <dbReference type="EMBL" id="SEL89932.1"/>
    </source>
</evidence>
<accession>A0A1H7TYI1</accession>
<sequence length="127" mass="13785">MPAPQGLLAGTASLSIDGTTYLITADFKYKPANRRRESLSGMDTVHGYKETISPPFISFNLRDWGGLTVADINTMTNVTVVAQLANGKTIIGRNMWTVEEQEVDSNDAKFDVRLEGPEGCVTETTAS</sequence>
<name>A0A1H7TYI1_9BURK</name>
<dbReference type="InterPro" id="IPR019596">
    <property type="entry name" value="Phage_Mu_GpM_tail_tub"/>
</dbReference>
<dbReference type="OrthoDB" id="5463544at2"/>
<dbReference type="Proteomes" id="UP000199120">
    <property type="component" value="Unassembled WGS sequence"/>
</dbReference>
<gene>
    <name evidence="1" type="ORF">SAMN05192542_11737</name>
</gene>
<organism evidence="1 2">
    <name type="scientific">Paraburkholderia caballeronis</name>
    <dbReference type="NCBI Taxonomy" id="416943"/>
    <lineage>
        <taxon>Bacteria</taxon>
        <taxon>Pseudomonadati</taxon>
        <taxon>Pseudomonadota</taxon>
        <taxon>Betaproteobacteria</taxon>
        <taxon>Burkholderiales</taxon>
        <taxon>Burkholderiaceae</taxon>
        <taxon>Paraburkholderia</taxon>
    </lineage>
</organism>
<dbReference type="Pfam" id="PF10618">
    <property type="entry name" value="Tail_tube"/>
    <property type="match status" value="1"/>
</dbReference>
<dbReference type="EMBL" id="FOAJ01000017">
    <property type="protein sequence ID" value="SEL89932.1"/>
    <property type="molecule type" value="Genomic_DNA"/>
</dbReference>